<name>A0A238L9K7_9RHOB</name>
<organism evidence="7 8">
    <name type="scientific">Flavimaricola marinus</name>
    <dbReference type="NCBI Taxonomy" id="1819565"/>
    <lineage>
        <taxon>Bacteria</taxon>
        <taxon>Pseudomonadati</taxon>
        <taxon>Pseudomonadota</taxon>
        <taxon>Alphaproteobacteria</taxon>
        <taxon>Rhodobacterales</taxon>
        <taxon>Paracoccaceae</taxon>
        <taxon>Flavimaricola</taxon>
    </lineage>
</organism>
<comment type="subcellular location">
    <subcellularLocation>
        <location evidence="1">Periplasm</location>
    </subcellularLocation>
</comment>
<dbReference type="GO" id="GO:0030288">
    <property type="term" value="C:outer membrane-bounded periplasmic space"/>
    <property type="evidence" value="ECO:0007669"/>
    <property type="project" value="UniProtKB-ARBA"/>
</dbReference>
<feature type="signal peptide" evidence="5">
    <location>
        <begin position="1"/>
        <end position="20"/>
    </location>
</feature>
<dbReference type="PIRSF" id="PIRSF002741">
    <property type="entry name" value="MppA"/>
    <property type="match status" value="1"/>
</dbReference>
<proteinExistence type="inferred from homology"/>
<dbReference type="AlphaFoldDB" id="A0A238L9K7"/>
<reference evidence="7 8" key="1">
    <citation type="submission" date="2017-05" db="EMBL/GenBank/DDBJ databases">
        <authorList>
            <person name="Song R."/>
            <person name="Chenine A.L."/>
            <person name="Ruprecht R.M."/>
        </authorList>
    </citation>
    <scope>NUCLEOTIDE SEQUENCE [LARGE SCALE GENOMIC DNA]</scope>
    <source>
        <strain evidence="7 8">CECT 8899</strain>
    </source>
</reference>
<evidence type="ECO:0000256" key="4">
    <source>
        <dbReference type="ARBA" id="ARBA00022729"/>
    </source>
</evidence>
<dbReference type="GO" id="GO:0015833">
    <property type="term" value="P:peptide transport"/>
    <property type="evidence" value="ECO:0007669"/>
    <property type="project" value="TreeGrafter"/>
</dbReference>
<evidence type="ECO:0000313" key="8">
    <source>
        <dbReference type="Proteomes" id="UP000201613"/>
    </source>
</evidence>
<protein>
    <submittedName>
        <fullName evidence="7">Heme-binding protein A</fullName>
    </submittedName>
</protein>
<dbReference type="PANTHER" id="PTHR30290:SF9">
    <property type="entry name" value="OLIGOPEPTIDE-BINDING PROTEIN APPA"/>
    <property type="match status" value="1"/>
</dbReference>
<evidence type="ECO:0000256" key="3">
    <source>
        <dbReference type="ARBA" id="ARBA00022448"/>
    </source>
</evidence>
<keyword evidence="8" id="KW-1185">Reference proteome</keyword>
<comment type="similarity">
    <text evidence="2">Belongs to the bacterial solute-binding protein 5 family.</text>
</comment>
<dbReference type="SUPFAM" id="SSF53850">
    <property type="entry name" value="Periplasmic binding protein-like II"/>
    <property type="match status" value="1"/>
</dbReference>
<dbReference type="Gene3D" id="3.10.105.10">
    <property type="entry name" value="Dipeptide-binding Protein, Domain 3"/>
    <property type="match status" value="1"/>
</dbReference>
<evidence type="ECO:0000256" key="2">
    <source>
        <dbReference type="ARBA" id="ARBA00005695"/>
    </source>
</evidence>
<evidence type="ECO:0000259" key="6">
    <source>
        <dbReference type="Pfam" id="PF00496"/>
    </source>
</evidence>
<feature type="domain" description="Solute-binding protein family 5" evidence="6">
    <location>
        <begin position="71"/>
        <end position="410"/>
    </location>
</feature>
<evidence type="ECO:0000256" key="5">
    <source>
        <dbReference type="SAM" id="SignalP"/>
    </source>
</evidence>
<dbReference type="GO" id="GO:0043190">
    <property type="term" value="C:ATP-binding cassette (ABC) transporter complex"/>
    <property type="evidence" value="ECO:0007669"/>
    <property type="project" value="InterPro"/>
</dbReference>
<dbReference type="RefSeq" id="WP_093990312.1">
    <property type="nucleotide sequence ID" value="NZ_FXZK01000001.1"/>
</dbReference>
<dbReference type="PANTHER" id="PTHR30290">
    <property type="entry name" value="PERIPLASMIC BINDING COMPONENT OF ABC TRANSPORTER"/>
    <property type="match status" value="1"/>
</dbReference>
<dbReference type="InterPro" id="IPR039424">
    <property type="entry name" value="SBP_5"/>
</dbReference>
<dbReference type="GO" id="GO:1904680">
    <property type="term" value="F:peptide transmembrane transporter activity"/>
    <property type="evidence" value="ECO:0007669"/>
    <property type="project" value="TreeGrafter"/>
</dbReference>
<accession>A0A238L9K7</accession>
<dbReference type="Gene3D" id="3.40.190.10">
    <property type="entry name" value="Periplasmic binding protein-like II"/>
    <property type="match status" value="1"/>
</dbReference>
<keyword evidence="3" id="KW-0813">Transport</keyword>
<dbReference type="Pfam" id="PF00496">
    <property type="entry name" value="SBP_bac_5"/>
    <property type="match status" value="1"/>
</dbReference>
<evidence type="ECO:0000313" key="7">
    <source>
        <dbReference type="EMBL" id="SMY06094.1"/>
    </source>
</evidence>
<keyword evidence="4 5" id="KW-0732">Signal</keyword>
<dbReference type="Proteomes" id="UP000201613">
    <property type="component" value="Unassembled WGS sequence"/>
</dbReference>
<dbReference type="InterPro" id="IPR000914">
    <property type="entry name" value="SBP_5_dom"/>
</dbReference>
<feature type="chain" id="PRO_5013325773" evidence="5">
    <location>
        <begin position="21"/>
        <end position="517"/>
    </location>
</feature>
<gene>
    <name evidence="7" type="primary">hbpA_1</name>
    <name evidence="7" type="ORF">LOM8899_00215</name>
</gene>
<dbReference type="Gene3D" id="3.90.76.10">
    <property type="entry name" value="Dipeptide-binding Protein, Domain 1"/>
    <property type="match status" value="1"/>
</dbReference>
<dbReference type="EMBL" id="FXZK01000001">
    <property type="protein sequence ID" value="SMY06094.1"/>
    <property type="molecule type" value="Genomic_DNA"/>
</dbReference>
<dbReference type="OrthoDB" id="9803988at2"/>
<dbReference type="InterPro" id="IPR030678">
    <property type="entry name" value="Peptide/Ni-bd"/>
</dbReference>
<sequence length="517" mass="56993">MKILPSLLVTTLAFGLPSLAAAQAQPGPDTLVVGLSADASTFEPGEIRSMDNSNIARLIYTALTRIDAEGNIVPRLATDWTMSDDGTRIEFTIPEGYVCEDGEPLTAEDVAYSWNRAADLENAFAGNTPGFVYTSMAFAGAEVVDDLTVAILSERDTGMGLGFSSQVFIHCKDSFEAMSLDEIARAPVSSGEYRLVEWNIGSGLTLEKWQGEGNFENIVFRVIPEASTRIAELLAGNVDIITNVLPDQSDLINASGVAEVQVVQGLRRMYIGFNQSEIFDGVAGEAVRNEDVRRALQYAVDVPAICSQLLNFECERATGLVNPPNGNPNIEPYPYDPETAERLLDEAGYPRGEDGVRFEITLQSPRGRYLNDANVALAVGAFLTDVGVKTEVELLEWSSVYVPLIREHDAGPLFLLGSGGALWSVLYDMAVMATVESGPNYTDWSDPRWFDRWADIAAAETPEEERAVIDEMLQVFYDYGPWLHMYYQPDFYGVSKRIEWTARRDEHVDLWDVTLAN</sequence>
<evidence type="ECO:0000256" key="1">
    <source>
        <dbReference type="ARBA" id="ARBA00004418"/>
    </source>
</evidence>